<evidence type="ECO:0008006" key="3">
    <source>
        <dbReference type="Google" id="ProtNLM"/>
    </source>
</evidence>
<dbReference type="Proteomes" id="UP000015105">
    <property type="component" value="Chromosome 3D"/>
</dbReference>
<protein>
    <recommendedName>
        <fullName evidence="3">K Homology domain-containing protein</fullName>
    </recommendedName>
</protein>
<reference evidence="2" key="2">
    <citation type="journal article" date="2017" name="Nat. Plants">
        <title>The Aegilops tauschii genome reveals multiple impacts of transposons.</title>
        <authorList>
            <person name="Zhao G."/>
            <person name="Zou C."/>
            <person name="Li K."/>
            <person name="Wang K."/>
            <person name="Li T."/>
            <person name="Gao L."/>
            <person name="Zhang X."/>
            <person name="Wang H."/>
            <person name="Yang Z."/>
            <person name="Liu X."/>
            <person name="Jiang W."/>
            <person name="Mao L."/>
            <person name="Kong X."/>
            <person name="Jiao Y."/>
            <person name="Jia J."/>
        </authorList>
    </citation>
    <scope>NUCLEOTIDE SEQUENCE [LARGE SCALE GENOMIC DNA]</scope>
    <source>
        <strain evidence="2">cv. AL8/78</strain>
    </source>
</reference>
<accession>A0A453ETP7</accession>
<evidence type="ECO:0000313" key="2">
    <source>
        <dbReference type="Proteomes" id="UP000015105"/>
    </source>
</evidence>
<reference evidence="1" key="5">
    <citation type="journal article" date="2021" name="G3 (Bethesda)">
        <title>Aegilops tauschii genome assembly Aet v5.0 features greater sequence contiguity and improved annotation.</title>
        <authorList>
            <person name="Wang L."/>
            <person name="Zhu T."/>
            <person name="Rodriguez J.C."/>
            <person name="Deal K.R."/>
            <person name="Dubcovsky J."/>
            <person name="McGuire P.E."/>
            <person name="Lux T."/>
            <person name="Spannagl M."/>
            <person name="Mayer K.F.X."/>
            <person name="Baldrich P."/>
            <person name="Meyers B.C."/>
            <person name="Huo N."/>
            <person name="Gu Y.Q."/>
            <person name="Zhou H."/>
            <person name="Devos K.M."/>
            <person name="Bennetzen J.L."/>
            <person name="Unver T."/>
            <person name="Budak H."/>
            <person name="Gulick P.J."/>
            <person name="Galiba G."/>
            <person name="Kalapos B."/>
            <person name="Nelson D.R."/>
            <person name="Li P."/>
            <person name="You F.M."/>
            <person name="Luo M.C."/>
            <person name="Dvorak J."/>
        </authorList>
    </citation>
    <scope>NUCLEOTIDE SEQUENCE [LARGE SCALE GENOMIC DNA]</scope>
    <source>
        <strain evidence="1">cv. AL8/78</strain>
    </source>
</reference>
<name>A0A453ETP7_AEGTS</name>
<sequence length="105" mass="11925">MHPFRFYRTKVTTQFFDIYRLTLVFIQEASGSIYVHLLTLKFIQDRCSRSRPKEMNVNLNGSTSGVVRAVGRGGARCQAMAEGNRRTVKMVPSENKEDSGKEAVH</sequence>
<reference evidence="1" key="3">
    <citation type="journal article" date="2017" name="Nature">
        <title>Genome sequence of the progenitor of the wheat D genome Aegilops tauschii.</title>
        <authorList>
            <person name="Luo M.C."/>
            <person name="Gu Y.Q."/>
            <person name="Puiu D."/>
            <person name="Wang H."/>
            <person name="Twardziok S.O."/>
            <person name="Deal K.R."/>
            <person name="Huo N."/>
            <person name="Zhu T."/>
            <person name="Wang L."/>
            <person name="Wang Y."/>
            <person name="McGuire P.E."/>
            <person name="Liu S."/>
            <person name="Long H."/>
            <person name="Ramasamy R.K."/>
            <person name="Rodriguez J.C."/>
            <person name="Van S.L."/>
            <person name="Yuan L."/>
            <person name="Wang Z."/>
            <person name="Xia Z."/>
            <person name="Xiao L."/>
            <person name="Anderson O.D."/>
            <person name="Ouyang S."/>
            <person name="Liang Y."/>
            <person name="Zimin A.V."/>
            <person name="Pertea G."/>
            <person name="Qi P."/>
            <person name="Bennetzen J.L."/>
            <person name="Dai X."/>
            <person name="Dawson M.W."/>
            <person name="Muller H.G."/>
            <person name="Kugler K."/>
            <person name="Rivarola-Duarte L."/>
            <person name="Spannagl M."/>
            <person name="Mayer K.F.X."/>
            <person name="Lu F.H."/>
            <person name="Bevan M.W."/>
            <person name="Leroy P."/>
            <person name="Li P."/>
            <person name="You F.M."/>
            <person name="Sun Q."/>
            <person name="Liu Z."/>
            <person name="Lyons E."/>
            <person name="Wicker T."/>
            <person name="Salzberg S.L."/>
            <person name="Devos K.M."/>
            <person name="Dvorak J."/>
        </authorList>
    </citation>
    <scope>NUCLEOTIDE SEQUENCE [LARGE SCALE GENOMIC DNA]</scope>
    <source>
        <strain evidence="1">cv. AL8/78</strain>
    </source>
</reference>
<proteinExistence type="predicted"/>
<dbReference type="AlphaFoldDB" id="A0A453ETP7"/>
<organism evidence="1 2">
    <name type="scientific">Aegilops tauschii subsp. strangulata</name>
    <name type="common">Goatgrass</name>
    <dbReference type="NCBI Taxonomy" id="200361"/>
    <lineage>
        <taxon>Eukaryota</taxon>
        <taxon>Viridiplantae</taxon>
        <taxon>Streptophyta</taxon>
        <taxon>Embryophyta</taxon>
        <taxon>Tracheophyta</taxon>
        <taxon>Spermatophyta</taxon>
        <taxon>Magnoliopsida</taxon>
        <taxon>Liliopsida</taxon>
        <taxon>Poales</taxon>
        <taxon>Poaceae</taxon>
        <taxon>BOP clade</taxon>
        <taxon>Pooideae</taxon>
        <taxon>Triticodae</taxon>
        <taxon>Triticeae</taxon>
        <taxon>Triticinae</taxon>
        <taxon>Aegilops</taxon>
    </lineage>
</organism>
<reference evidence="1" key="4">
    <citation type="submission" date="2019-03" db="UniProtKB">
        <authorList>
            <consortium name="EnsemblPlants"/>
        </authorList>
    </citation>
    <scope>IDENTIFICATION</scope>
</reference>
<dbReference type="EnsemblPlants" id="AET3Gv20455100.14">
    <property type="protein sequence ID" value="AET3Gv20455100.14"/>
    <property type="gene ID" value="AET3Gv20455100"/>
</dbReference>
<dbReference type="Gramene" id="AET3Gv20455100.14">
    <property type="protein sequence ID" value="AET3Gv20455100.14"/>
    <property type="gene ID" value="AET3Gv20455100"/>
</dbReference>
<keyword evidence="2" id="KW-1185">Reference proteome</keyword>
<reference evidence="2" key="1">
    <citation type="journal article" date="2014" name="Science">
        <title>Ancient hybridizations among the ancestral genomes of bread wheat.</title>
        <authorList>
            <consortium name="International Wheat Genome Sequencing Consortium,"/>
            <person name="Marcussen T."/>
            <person name="Sandve S.R."/>
            <person name="Heier L."/>
            <person name="Spannagl M."/>
            <person name="Pfeifer M."/>
            <person name="Jakobsen K.S."/>
            <person name="Wulff B.B."/>
            <person name="Steuernagel B."/>
            <person name="Mayer K.F."/>
            <person name="Olsen O.A."/>
        </authorList>
    </citation>
    <scope>NUCLEOTIDE SEQUENCE [LARGE SCALE GENOMIC DNA]</scope>
    <source>
        <strain evidence="2">cv. AL8/78</strain>
    </source>
</reference>
<evidence type="ECO:0000313" key="1">
    <source>
        <dbReference type="EnsemblPlants" id="AET3Gv20455100.14"/>
    </source>
</evidence>